<dbReference type="NCBIfam" id="NF033233">
    <property type="entry name" value="twin_helix"/>
    <property type="match status" value="1"/>
</dbReference>
<organism evidence="7 9">
    <name type="scientific">Brucella anthropi</name>
    <name type="common">Ochrobactrum anthropi</name>
    <dbReference type="NCBI Taxonomy" id="529"/>
    <lineage>
        <taxon>Bacteria</taxon>
        <taxon>Pseudomonadati</taxon>
        <taxon>Pseudomonadota</taxon>
        <taxon>Alphaproteobacteria</taxon>
        <taxon>Hyphomicrobiales</taxon>
        <taxon>Brucellaceae</taxon>
        <taxon>Brucella/Ochrobactrum group</taxon>
        <taxon>Brucella</taxon>
    </lineage>
</organism>
<dbReference type="Proteomes" id="UP000441102">
    <property type="component" value="Unassembled WGS sequence"/>
</dbReference>
<dbReference type="KEGG" id="oah:DR92_548"/>
<dbReference type="Proteomes" id="UP000642265">
    <property type="component" value="Unassembled WGS sequence"/>
</dbReference>
<comment type="caution">
    <text evidence="7">The sequence shown here is derived from an EMBL/GenBank/DDBJ whole genome shotgun (WGS) entry which is preliminary data.</text>
</comment>
<sequence>MDVLFKGAAMVAMFAVAVVLIIGLRNMMRGGDGNFSNKMMQLRVFLQFIAIVLIVGAIYFARQKTGQ</sequence>
<evidence type="ECO:0000313" key="7">
    <source>
        <dbReference type="EMBL" id="KAB2801152.1"/>
    </source>
</evidence>
<evidence type="ECO:0000313" key="8">
    <source>
        <dbReference type="EMBL" id="MBE0562935.1"/>
    </source>
</evidence>
<feature type="domain" description="HIG1" evidence="5">
    <location>
        <begin position="1"/>
        <end position="67"/>
    </location>
</feature>
<dbReference type="OrthoDB" id="7951376at2"/>
<proteinExistence type="predicted"/>
<evidence type="ECO:0000313" key="9">
    <source>
        <dbReference type="Proteomes" id="UP000441102"/>
    </source>
</evidence>
<dbReference type="EMBL" id="WBWX01000002">
    <property type="protein sequence ID" value="KAB2801152.1"/>
    <property type="molecule type" value="Genomic_DNA"/>
</dbReference>
<dbReference type="GeneID" id="61318566"/>
<reference evidence="8" key="3">
    <citation type="submission" date="2020-10" db="EMBL/GenBank/DDBJ databases">
        <title>Enrichment of novel Verrucomicrobia, Bacteroidetes and Krumholzibacteria in an oxygen-limited, methane- and iron-fed bioreactor inoculated with Bothnian Sea sediments.</title>
        <authorList>
            <person name="Martins P.D."/>
            <person name="de Jong A."/>
            <person name="Lenstra W.K."/>
            <person name="van Helmond N.A.G.M."/>
            <person name="Slomp C.P."/>
            <person name="Jetten M.S.M."/>
            <person name="Welte C.U."/>
            <person name="Rasigraf O."/>
        </authorList>
    </citation>
    <scope>NUCLEOTIDE SEQUENCE</scope>
    <source>
        <strain evidence="8">MAG47</strain>
    </source>
</reference>
<evidence type="ECO:0000313" key="10">
    <source>
        <dbReference type="Proteomes" id="UP000481876"/>
    </source>
</evidence>
<evidence type="ECO:0000256" key="3">
    <source>
        <dbReference type="ARBA" id="ARBA00023136"/>
    </source>
</evidence>
<dbReference type="Proteomes" id="UP000481876">
    <property type="component" value="Unassembled WGS sequence"/>
</dbReference>
<dbReference type="Gene3D" id="6.10.140.1320">
    <property type="match status" value="1"/>
</dbReference>
<evidence type="ECO:0000259" key="5">
    <source>
        <dbReference type="PROSITE" id="PS51503"/>
    </source>
</evidence>
<evidence type="ECO:0000256" key="1">
    <source>
        <dbReference type="ARBA" id="ARBA00022692"/>
    </source>
</evidence>
<dbReference type="Pfam" id="PF04588">
    <property type="entry name" value="HIG_1_N"/>
    <property type="match status" value="1"/>
</dbReference>
<dbReference type="RefSeq" id="WP_010657522.1">
    <property type="nucleotide sequence ID" value="NZ_CP008820.1"/>
</dbReference>
<keyword evidence="3 4" id="KW-0472">Membrane</keyword>
<reference evidence="8" key="2">
    <citation type="submission" date="2020-09" db="EMBL/GenBank/DDBJ databases">
        <authorList>
            <person name="Dalcin Martins P."/>
        </authorList>
    </citation>
    <scope>NUCLEOTIDE SEQUENCE</scope>
    <source>
        <strain evidence="8">MAG47</strain>
    </source>
</reference>
<evidence type="ECO:0000256" key="2">
    <source>
        <dbReference type="ARBA" id="ARBA00022989"/>
    </source>
</evidence>
<reference evidence="9 10" key="1">
    <citation type="submission" date="2019-09" db="EMBL/GenBank/DDBJ databases">
        <title>Taxonomic organization of the family Brucellaceae based on a phylogenomic approach.</title>
        <authorList>
            <person name="Leclercq S."/>
            <person name="Cloeckaert A."/>
            <person name="Zygmunt M.S."/>
        </authorList>
    </citation>
    <scope>NUCLEOTIDE SEQUENCE [LARGE SCALE GENOMIC DNA]</scope>
    <source>
        <strain evidence="7 9">CCUG 34461</strain>
        <strain evidence="6 10">LMG 3313</strain>
    </source>
</reference>
<dbReference type="EMBL" id="WBWS01000013">
    <property type="protein sequence ID" value="KAB2768056.1"/>
    <property type="molecule type" value="Genomic_DNA"/>
</dbReference>
<evidence type="ECO:0000313" key="6">
    <source>
        <dbReference type="EMBL" id="KAB2768056.1"/>
    </source>
</evidence>
<gene>
    <name evidence="6" type="ORF">F9L04_13970</name>
    <name evidence="7" type="ORF">F9L06_05555</name>
    <name evidence="8" type="ORF">IH622_19255</name>
</gene>
<protein>
    <submittedName>
        <fullName evidence="7">Twin transmembrane helix small protein</fullName>
    </submittedName>
</protein>
<dbReference type="EMBL" id="JACZKO010000048">
    <property type="protein sequence ID" value="MBE0562935.1"/>
    <property type="molecule type" value="Genomic_DNA"/>
</dbReference>
<feature type="transmembrane region" description="Helical" evidence="4">
    <location>
        <begin position="44"/>
        <end position="61"/>
    </location>
</feature>
<keyword evidence="1 4" id="KW-0812">Transmembrane</keyword>
<feature type="transmembrane region" description="Helical" evidence="4">
    <location>
        <begin position="7"/>
        <end position="24"/>
    </location>
</feature>
<name>A0A011UD45_BRUAN</name>
<keyword evidence="2 4" id="KW-1133">Transmembrane helix</keyword>
<dbReference type="AlphaFoldDB" id="A0A011UD45"/>
<dbReference type="OMA" id="LINMMRG"/>
<evidence type="ECO:0000256" key="4">
    <source>
        <dbReference type="SAM" id="Phobius"/>
    </source>
</evidence>
<dbReference type="InterPro" id="IPR007667">
    <property type="entry name" value="Hypoxia_induced_domain"/>
</dbReference>
<dbReference type="PROSITE" id="PS51503">
    <property type="entry name" value="HIG1"/>
    <property type="match status" value="1"/>
</dbReference>
<accession>A0A011UD45</accession>